<accession>A0A4R4EIU4</accession>
<evidence type="ECO:0000256" key="4">
    <source>
        <dbReference type="ARBA" id="ARBA00022989"/>
    </source>
</evidence>
<gene>
    <name evidence="10" type="ORF">E0485_09130</name>
</gene>
<dbReference type="RefSeq" id="WP_132417708.1">
    <property type="nucleotide sequence ID" value="NZ_SKFG01000006.1"/>
</dbReference>
<evidence type="ECO:0000256" key="6">
    <source>
        <dbReference type="ARBA" id="ARBA00038076"/>
    </source>
</evidence>
<dbReference type="OrthoDB" id="2425574at2"/>
<evidence type="ECO:0000313" key="10">
    <source>
        <dbReference type="EMBL" id="TCZ78271.1"/>
    </source>
</evidence>
<keyword evidence="5 7" id="KW-0472">Membrane</keyword>
<evidence type="ECO:0000256" key="3">
    <source>
        <dbReference type="ARBA" id="ARBA00022692"/>
    </source>
</evidence>
<evidence type="ECO:0000313" key="11">
    <source>
        <dbReference type="Proteomes" id="UP000295418"/>
    </source>
</evidence>
<comment type="subcellular location">
    <subcellularLocation>
        <location evidence="1">Cell membrane</location>
        <topology evidence="1">Multi-pass membrane protein</topology>
    </subcellularLocation>
</comment>
<dbReference type="Pfam" id="PF02687">
    <property type="entry name" value="FtsX"/>
    <property type="match status" value="2"/>
</dbReference>
<dbReference type="EMBL" id="SKFG01000006">
    <property type="protein sequence ID" value="TCZ78271.1"/>
    <property type="molecule type" value="Genomic_DNA"/>
</dbReference>
<feature type="transmembrane region" description="Helical" evidence="7">
    <location>
        <begin position="295"/>
        <end position="317"/>
    </location>
</feature>
<dbReference type="InterPro" id="IPR025857">
    <property type="entry name" value="MacB_PCD"/>
</dbReference>
<feature type="transmembrane region" description="Helical" evidence="7">
    <location>
        <begin position="416"/>
        <end position="434"/>
    </location>
</feature>
<feature type="transmembrane region" description="Helical" evidence="7">
    <location>
        <begin position="18"/>
        <end position="40"/>
    </location>
</feature>
<organism evidence="10 11">
    <name type="scientific">Paenibacillus albiflavus</name>
    <dbReference type="NCBI Taxonomy" id="2545760"/>
    <lineage>
        <taxon>Bacteria</taxon>
        <taxon>Bacillati</taxon>
        <taxon>Bacillota</taxon>
        <taxon>Bacilli</taxon>
        <taxon>Bacillales</taxon>
        <taxon>Paenibacillaceae</taxon>
        <taxon>Paenibacillus</taxon>
    </lineage>
</organism>
<feature type="transmembrane region" description="Helical" evidence="7">
    <location>
        <begin position="788"/>
        <end position="807"/>
    </location>
</feature>
<dbReference type="InterPro" id="IPR050250">
    <property type="entry name" value="Macrolide_Exporter_MacB"/>
</dbReference>
<evidence type="ECO:0000259" key="8">
    <source>
        <dbReference type="Pfam" id="PF02687"/>
    </source>
</evidence>
<feature type="domain" description="ABC3 transporter permease C-terminal" evidence="8">
    <location>
        <begin position="705"/>
        <end position="817"/>
    </location>
</feature>
<feature type="transmembrane region" description="Helical" evidence="7">
    <location>
        <begin position="472"/>
        <end position="492"/>
    </location>
</feature>
<feature type="domain" description="MacB-like periplasmic core" evidence="9">
    <location>
        <begin position="20"/>
        <end position="221"/>
    </location>
</feature>
<dbReference type="PANTHER" id="PTHR30572:SF4">
    <property type="entry name" value="ABC TRANSPORTER PERMEASE YTRF"/>
    <property type="match status" value="1"/>
</dbReference>
<keyword evidence="4 7" id="KW-1133">Transmembrane helix</keyword>
<feature type="transmembrane region" description="Helical" evidence="7">
    <location>
        <begin position="246"/>
        <end position="267"/>
    </location>
</feature>
<comment type="caution">
    <text evidence="10">The sequence shown here is derived from an EMBL/GenBank/DDBJ whole genome shotgun (WGS) entry which is preliminary data.</text>
</comment>
<proteinExistence type="inferred from homology"/>
<feature type="transmembrane region" description="Helical" evidence="7">
    <location>
        <begin position="338"/>
        <end position="360"/>
    </location>
</feature>
<dbReference type="InterPro" id="IPR003838">
    <property type="entry name" value="ABC3_permease_C"/>
</dbReference>
<dbReference type="Pfam" id="PF12704">
    <property type="entry name" value="MacB_PCD"/>
    <property type="match status" value="1"/>
</dbReference>
<dbReference type="GO" id="GO:0022857">
    <property type="term" value="F:transmembrane transporter activity"/>
    <property type="evidence" value="ECO:0007669"/>
    <property type="project" value="TreeGrafter"/>
</dbReference>
<name>A0A4R4EIU4_9BACL</name>
<dbReference type="PANTHER" id="PTHR30572">
    <property type="entry name" value="MEMBRANE COMPONENT OF TRANSPORTER-RELATED"/>
    <property type="match status" value="1"/>
</dbReference>
<evidence type="ECO:0000259" key="9">
    <source>
        <dbReference type="Pfam" id="PF12704"/>
    </source>
</evidence>
<dbReference type="GO" id="GO:0005886">
    <property type="term" value="C:plasma membrane"/>
    <property type="evidence" value="ECO:0007669"/>
    <property type="project" value="UniProtKB-SubCell"/>
</dbReference>
<feature type="transmembrane region" description="Helical" evidence="7">
    <location>
        <begin position="391"/>
        <end position="409"/>
    </location>
</feature>
<comment type="similarity">
    <text evidence="6">Belongs to the ABC-4 integral membrane protein family.</text>
</comment>
<dbReference type="Proteomes" id="UP000295418">
    <property type="component" value="Unassembled WGS sequence"/>
</dbReference>
<feature type="transmembrane region" description="Helical" evidence="7">
    <location>
        <begin position="754"/>
        <end position="776"/>
    </location>
</feature>
<evidence type="ECO:0000256" key="7">
    <source>
        <dbReference type="SAM" id="Phobius"/>
    </source>
</evidence>
<keyword evidence="2" id="KW-1003">Cell membrane</keyword>
<keyword evidence="3 7" id="KW-0812">Transmembrane</keyword>
<evidence type="ECO:0000256" key="1">
    <source>
        <dbReference type="ARBA" id="ARBA00004651"/>
    </source>
</evidence>
<dbReference type="AlphaFoldDB" id="A0A4R4EIU4"/>
<evidence type="ECO:0000256" key="5">
    <source>
        <dbReference type="ARBA" id="ARBA00023136"/>
    </source>
</evidence>
<feature type="transmembrane region" description="Helical" evidence="7">
    <location>
        <begin position="700"/>
        <end position="722"/>
    </location>
</feature>
<protein>
    <submittedName>
        <fullName evidence="10">FtsX-like permease family protein</fullName>
    </submittedName>
</protein>
<reference evidence="10 11" key="1">
    <citation type="submission" date="2019-03" db="EMBL/GenBank/DDBJ databases">
        <authorList>
            <person name="Kim M.K.M."/>
        </authorList>
    </citation>
    <scope>NUCLEOTIDE SEQUENCE [LARGE SCALE GENOMIC DNA]</scope>
    <source>
        <strain evidence="10 11">18JY21-1</strain>
    </source>
</reference>
<keyword evidence="11" id="KW-1185">Reference proteome</keyword>
<feature type="domain" description="ABC3 transporter permease C-terminal" evidence="8">
    <location>
        <begin position="250"/>
        <end position="367"/>
    </location>
</feature>
<evidence type="ECO:0000256" key="2">
    <source>
        <dbReference type="ARBA" id="ARBA00022475"/>
    </source>
</evidence>
<sequence length="827" mass="93090">MIKSINGLAIGFFKTNKFISFVSIFSVLISVSLIITMAVFSANAKQSIENEVKKMFGNMDLMVGYNLDQNKVVDKRLLTQITSLQNDLQISSVLLTHLRIDRLSSLVYTIGIDNDSLAKSRYHFSSDIAANELILNAGLAQALKVQVSESIQIENRPFVVKEVIPDLDASGATSDFIVLSRFDVKEIMKANSHIENQEATYLLIKAKDNADLPLLIDHIRDIDTELRIDVAQENEFLVSNLSSLRVFITVAMILILIVTSLIIISNYEVVLYKSRNQFAIMRSIGATTHQLFRMVLFQCSIINFVGGVLGYLLAFLSHRFLQVGIEKIYSFPTGAMNFNHMTATIVMLICMIVIEAFMLIPAYNSSKVLPIRIMQENEKTDFSYGKKIPKLGKFMLVGGAIFLVFAVLINGTGPRLLCGLIGIVLLMIGIMRLFPHYLTLTLTSMLPIIKRLFGKIPYIATKNVLPQVKRNTFIILIISFLMIITVFGSAFLKTIEQTNEQYLKKEYSTEIVVKNRVGQGSGIDSSDLRKEISKIPNVVVSTLSNTSQLAIVQGDKFIDLNYTLVDLRQMEKQGLVPPVNDADMKSIIVTEEVSKHYGLAIGDQIVLALYSFTERKWIPVDKVSVAAIMEKIPGNGIFMDWSNNTFVDEYIRFDKAYIQTTDTKQTLVQLEELLSRYPELQISTLEKSLEESQQLFYQRWSIFIALVIVILLSVMFGVFNTLMNNINSKRKEFAILRTLLVTKKGIMQFILTQIMLYILIGCVSGVTIGLLLSYSLNLLEATQVFIDWRFVGIIMIVLFSMAIIVFVPTGMRIGKMNISSELVLDNK</sequence>